<sequence length="563" mass="63788">MSTCFNDASNKRSSLKFMHDVTVPKLLSYPKLMHFVNSINTGNVKDFSDFCNDLDDDNQVYGSYRNLEEMLLELGDMYVSLDKKTPFLLNFGEPFWHFRVALGADGASFGKDDEATAWLLSFLNVGGRIGSCNENFLLCGANCSESNPSMLKFSQKLVLDVAYIEKQIYVLPDSKTKARFTVELIPSDMKWAATFSGEPQMQLISFPLLDRLEVAAKVTAKKEELEKTALAESTKRSKILNYIQSLNSRQEYVPMLKELVDKMYAEPLHNANNGWQQLHGLILSHANDKSGIPSSCTDFSKMPDCPLASHLFTLKQIGASRLFKKVKKWFCQGRKGKLSYRFTGKETRIMCQNFMKLVKAVSSEQDTPIQSLQINTFAFVGLQLRVATSRFSRVNIDQKVLQELKDSFKMYFNACSLLLGSVSPTVWTIGNAVPFHTELLFNKFGLGLGVNSMQGREAKHVRIAQYAKHATLSSRWVMVFRHDYIRGIWLRMQDPSSVPYHKNKEVYEPEISNEAFCHCGLERVAGGKKCEFCSSILYQSIERSVREGELDPYLANLLSELSV</sequence>
<accession>A0AAD9UTF4</accession>
<dbReference type="Proteomes" id="UP001249851">
    <property type="component" value="Unassembled WGS sequence"/>
</dbReference>
<dbReference type="AlphaFoldDB" id="A0AAD9UTF4"/>
<protein>
    <submittedName>
        <fullName evidence="1">Uncharacterized protein</fullName>
    </submittedName>
</protein>
<evidence type="ECO:0000313" key="2">
    <source>
        <dbReference type="Proteomes" id="UP001249851"/>
    </source>
</evidence>
<reference evidence="1" key="1">
    <citation type="journal article" date="2023" name="G3 (Bethesda)">
        <title>Whole genome assembly and annotation of the endangered Caribbean coral Acropora cervicornis.</title>
        <authorList>
            <person name="Selwyn J.D."/>
            <person name="Vollmer S.V."/>
        </authorList>
    </citation>
    <scope>NUCLEOTIDE SEQUENCE</scope>
    <source>
        <strain evidence="1">K2</strain>
    </source>
</reference>
<name>A0AAD9UTF4_ACRCE</name>
<comment type="caution">
    <text evidence="1">The sequence shown here is derived from an EMBL/GenBank/DDBJ whole genome shotgun (WGS) entry which is preliminary data.</text>
</comment>
<keyword evidence="2" id="KW-1185">Reference proteome</keyword>
<reference evidence="1" key="2">
    <citation type="journal article" date="2023" name="Science">
        <title>Genomic signatures of disease resistance in endangered staghorn corals.</title>
        <authorList>
            <person name="Vollmer S.V."/>
            <person name="Selwyn J.D."/>
            <person name="Despard B.A."/>
            <person name="Roesel C.L."/>
        </authorList>
    </citation>
    <scope>NUCLEOTIDE SEQUENCE</scope>
    <source>
        <strain evidence="1">K2</strain>
    </source>
</reference>
<evidence type="ECO:0000313" key="1">
    <source>
        <dbReference type="EMBL" id="KAK2549047.1"/>
    </source>
</evidence>
<proteinExistence type="predicted"/>
<gene>
    <name evidence="1" type="ORF">P5673_030676</name>
</gene>
<dbReference type="EMBL" id="JARQWQ010000133">
    <property type="protein sequence ID" value="KAK2549047.1"/>
    <property type="molecule type" value="Genomic_DNA"/>
</dbReference>
<organism evidence="1 2">
    <name type="scientific">Acropora cervicornis</name>
    <name type="common">Staghorn coral</name>
    <dbReference type="NCBI Taxonomy" id="6130"/>
    <lineage>
        <taxon>Eukaryota</taxon>
        <taxon>Metazoa</taxon>
        <taxon>Cnidaria</taxon>
        <taxon>Anthozoa</taxon>
        <taxon>Hexacorallia</taxon>
        <taxon>Scleractinia</taxon>
        <taxon>Astrocoeniina</taxon>
        <taxon>Acroporidae</taxon>
        <taxon>Acropora</taxon>
    </lineage>
</organism>